<dbReference type="Gene3D" id="2.60.40.1730">
    <property type="entry name" value="tricorn interacting facor f3 domain"/>
    <property type="match status" value="1"/>
</dbReference>
<proteinExistence type="inferred from homology"/>
<protein>
    <recommendedName>
        <fullName evidence="6">Aminopeptidase N</fullName>
        <ecNumber evidence="5">3.4.11.2</ecNumber>
    </recommendedName>
    <alternativeName>
        <fullName evidence="13">Alanine aminopeptidase</fullName>
    </alternativeName>
    <alternativeName>
        <fullName evidence="14">Lysyl aminopeptidase</fullName>
    </alternativeName>
</protein>
<keyword evidence="12" id="KW-0482">Metalloprotease</keyword>
<sequence length="448" mass="49326">MTVVGIGARTARDPYVPASGNRGYQVEHYGLDLQYKTATNRLEAVATISAVSDQELRRFTLDLSRLQVSRVSVDGQRAVRAQSNGKLTVVPLLPIPAGAAFTVVVEYSGSPAPRRSKWGLVGWEELTDGVIVASQPTGSPSWFPCNDHPADRARYSIRVTTEQAYTVICNGVLTAHTVASGRGTWRYEQIEPTSTYLATVQIGRYTVEEVQLGAVPGRLAYPKQLQARVRTDFALLPAMMGYFESVFGAYPFGTYTAVVTSDDLEIPLEAQSMAIFGANHVDGFGGEERLIAHELAHQWFGNSVGLAGWQHIWLNEGFACYAEWLWSEHAGKETAEVLAWGFHAQLLTMPQDILLGDPGPVDMFDDRVYKRGALTLHALRTVLGEQPFFTMLRDWATTNGSAASVNSDDFRAHAGRYSDRPLDGLFDAWLFSQALPPLPDRMPGRRPS</sequence>
<evidence type="ECO:0000259" key="16">
    <source>
        <dbReference type="Pfam" id="PF17900"/>
    </source>
</evidence>
<keyword evidence="18" id="KW-1185">Reference proteome</keyword>
<comment type="catalytic activity">
    <reaction evidence="1">
        <text>Release of an N-terminal amino acid, Xaa-|-Yaa- from a peptide, amide or arylamide. Xaa is preferably Ala, but may be most amino acids including Pro (slow action). When a terminal hydrophobic residue is followed by a prolyl residue, the two may be released as an intact Xaa-Pro dipeptide.</text>
        <dbReference type="EC" id="3.4.11.2"/>
    </reaction>
</comment>
<name>A0ABP7KBM0_9MICO</name>
<dbReference type="EMBL" id="BAABCN010000002">
    <property type="protein sequence ID" value="GAA3870408.1"/>
    <property type="molecule type" value="Genomic_DNA"/>
</dbReference>
<evidence type="ECO:0000256" key="1">
    <source>
        <dbReference type="ARBA" id="ARBA00000098"/>
    </source>
</evidence>
<organism evidence="17 18">
    <name type="scientific">Leifsonia kafniensis</name>
    <dbReference type="NCBI Taxonomy" id="475957"/>
    <lineage>
        <taxon>Bacteria</taxon>
        <taxon>Bacillati</taxon>
        <taxon>Actinomycetota</taxon>
        <taxon>Actinomycetes</taxon>
        <taxon>Micrococcales</taxon>
        <taxon>Microbacteriaceae</taxon>
        <taxon>Leifsonia</taxon>
    </lineage>
</organism>
<dbReference type="InterPro" id="IPR042097">
    <property type="entry name" value="Aminopeptidase_N-like_N_sf"/>
</dbReference>
<dbReference type="InterPro" id="IPR045357">
    <property type="entry name" value="Aminopeptidase_N-like_N"/>
</dbReference>
<keyword evidence="11" id="KW-0862">Zinc</keyword>
<accession>A0ABP7KBM0</accession>
<dbReference type="InterPro" id="IPR001930">
    <property type="entry name" value="Peptidase_M1"/>
</dbReference>
<dbReference type="Proteomes" id="UP001501803">
    <property type="component" value="Unassembled WGS sequence"/>
</dbReference>
<dbReference type="InterPro" id="IPR014782">
    <property type="entry name" value="Peptidase_M1_dom"/>
</dbReference>
<dbReference type="PRINTS" id="PR00756">
    <property type="entry name" value="ALADIPTASE"/>
</dbReference>
<evidence type="ECO:0000259" key="15">
    <source>
        <dbReference type="Pfam" id="PF01433"/>
    </source>
</evidence>
<evidence type="ECO:0000256" key="13">
    <source>
        <dbReference type="ARBA" id="ARBA00029811"/>
    </source>
</evidence>
<evidence type="ECO:0000256" key="10">
    <source>
        <dbReference type="ARBA" id="ARBA00022801"/>
    </source>
</evidence>
<evidence type="ECO:0000256" key="14">
    <source>
        <dbReference type="ARBA" id="ARBA00031533"/>
    </source>
</evidence>
<evidence type="ECO:0000256" key="5">
    <source>
        <dbReference type="ARBA" id="ARBA00012564"/>
    </source>
</evidence>
<keyword evidence="10" id="KW-0378">Hydrolase</keyword>
<evidence type="ECO:0000313" key="17">
    <source>
        <dbReference type="EMBL" id="GAA3870408.1"/>
    </source>
</evidence>
<dbReference type="SUPFAM" id="SSF55486">
    <property type="entry name" value="Metalloproteases ('zincins'), catalytic domain"/>
    <property type="match status" value="1"/>
</dbReference>
<evidence type="ECO:0000313" key="18">
    <source>
        <dbReference type="Proteomes" id="UP001501803"/>
    </source>
</evidence>
<comment type="similarity">
    <text evidence="4">Belongs to the peptidase M1 family.</text>
</comment>
<comment type="caution">
    <text evidence="17">The sequence shown here is derived from an EMBL/GenBank/DDBJ whole genome shotgun (WGS) entry which is preliminary data.</text>
</comment>
<dbReference type="InterPro" id="IPR027268">
    <property type="entry name" value="Peptidase_M4/M1_CTD_sf"/>
</dbReference>
<keyword evidence="8" id="KW-0645">Protease</keyword>
<evidence type="ECO:0000256" key="12">
    <source>
        <dbReference type="ARBA" id="ARBA00023049"/>
    </source>
</evidence>
<evidence type="ECO:0000256" key="2">
    <source>
        <dbReference type="ARBA" id="ARBA00001947"/>
    </source>
</evidence>
<feature type="domain" description="Aminopeptidase N-like N-terminal" evidence="16">
    <location>
        <begin position="27"/>
        <end position="197"/>
    </location>
</feature>
<reference evidence="18" key="1">
    <citation type="journal article" date="2019" name="Int. J. Syst. Evol. Microbiol.">
        <title>The Global Catalogue of Microorganisms (GCM) 10K type strain sequencing project: providing services to taxonomists for standard genome sequencing and annotation.</title>
        <authorList>
            <consortium name="The Broad Institute Genomics Platform"/>
            <consortium name="The Broad Institute Genome Sequencing Center for Infectious Disease"/>
            <person name="Wu L."/>
            <person name="Ma J."/>
        </authorList>
    </citation>
    <scope>NUCLEOTIDE SEQUENCE [LARGE SCALE GENOMIC DNA]</scope>
    <source>
        <strain evidence="18">JCM 17021</strain>
    </source>
</reference>
<dbReference type="InterPro" id="IPR034015">
    <property type="entry name" value="M1_LTA4H"/>
</dbReference>
<dbReference type="Pfam" id="PF17900">
    <property type="entry name" value="Peptidase_M1_N"/>
    <property type="match status" value="1"/>
</dbReference>
<evidence type="ECO:0000256" key="11">
    <source>
        <dbReference type="ARBA" id="ARBA00022833"/>
    </source>
</evidence>
<dbReference type="PANTHER" id="PTHR45726:SF3">
    <property type="entry name" value="LEUKOTRIENE A-4 HYDROLASE"/>
    <property type="match status" value="1"/>
</dbReference>
<evidence type="ECO:0000256" key="7">
    <source>
        <dbReference type="ARBA" id="ARBA00022490"/>
    </source>
</evidence>
<keyword evidence="7" id="KW-0963">Cytoplasm</keyword>
<evidence type="ECO:0000256" key="4">
    <source>
        <dbReference type="ARBA" id="ARBA00010136"/>
    </source>
</evidence>
<gene>
    <name evidence="17" type="ORF">GCM10022381_12000</name>
</gene>
<dbReference type="Gene3D" id="1.10.390.10">
    <property type="entry name" value="Neutral Protease Domain 2"/>
    <property type="match status" value="1"/>
</dbReference>
<evidence type="ECO:0000256" key="8">
    <source>
        <dbReference type="ARBA" id="ARBA00022670"/>
    </source>
</evidence>
<dbReference type="Pfam" id="PF01433">
    <property type="entry name" value="Peptidase_M1"/>
    <property type="match status" value="1"/>
</dbReference>
<comment type="cofactor">
    <cofactor evidence="2">
        <name>Zn(2+)</name>
        <dbReference type="ChEBI" id="CHEBI:29105"/>
    </cofactor>
</comment>
<dbReference type="SUPFAM" id="SSF63737">
    <property type="entry name" value="Leukotriene A4 hydrolase N-terminal domain"/>
    <property type="match status" value="1"/>
</dbReference>
<comment type="subcellular location">
    <subcellularLocation>
        <location evidence="3">Cytoplasm</location>
    </subcellularLocation>
</comment>
<feature type="domain" description="Peptidase M1 membrane alanine aminopeptidase" evidence="15">
    <location>
        <begin position="288"/>
        <end position="429"/>
    </location>
</feature>
<evidence type="ECO:0000256" key="6">
    <source>
        <dbReference type="ARBA" id="ARBA00015611"/>
    </source>
</evidence>
<dbReference type="PANTHER" id="PTHR45726">
    <property type="entry name" value="LEUKOTRIENE A-4 HYDROLASE"/>
    <property type="match status" value="1"/>
</dbReference>
<dbReference type="EC" id="3.4.11.2" evidence="5"/>
<dbReference type="CDD" id="cd09603">
    <property type="entry name" value="M1_APN_like"/>
    <property type="match status" value="1"/>
</dbReference>
<dbReference type="RefSeq" id="WP_345063412.1">
    <property type="nucleotide sequence ID" value="NZ_BAABCN010000002.1"/>
</dbReference>
<evidence type="ECO:0000256" key="3">
    <source>
        <dbReference type="ARBA" id="ARBA00004496"/>
    </source>
</evidence>
<keyword evidence="9" id="KW-0479">Metal-binding</keyword>
<evidence type="ECO:0000256" key="9">
    <source>
        <dbReference type="ARBA" id="ARBA00022723"/>
    </source>
</evidence>